<gene>
    <name evidence="2" type="ORF">SVIM_LOCUS105191</name>
</gene>
<feature type="compositionally biased region" description="Low complexity" evidence="1">
    <location>
        <begin position="28"/>
        <end position="43"/>
    </location>
</feature>
<dbReference type="EMBL" id="CAADRP010000524">
    <property type="protein sequence ID" value="VFU29260.1"/>
    <property type="molecule type" value="Genomic_DNA"/>
</dbReference>
<reference evidence="2" key="1">
    <citation type="submission" date="2019-03" db="EMBL/GenBank/DDBJ databases">
        <authorList>
            <person name="Mank J."/>
            <person name="Almeida P."/>
        </authorList>
    </citation>
    <scope>NUCLEOTIDE SEQUENCE</scope>
    <source>
        <strain evidence="2">78183</strain>
    </source>
</reference>
<proteinExistence type="predicted"/>
<accession>A0A6N2KL42</accession>
<name>A0A6N2KL42_SALVM</name>
<protein>
    <submittedName>
        <fullName evidence="2">Uncharacterized protein</fullName>
    </submittedName>
</protein>
<sequence length="117" mass="13164">MSSESSEKSTNINIDLSYSLQYSPNILSRSSSSVQPRTSRNSSGCGTSWNKLCTSSSATPWTFPSLTNINGDNYMYWFLTFIVIPRGSMKGTLQQLSNEKVVIEDELKDLKRVYNFV</sequence>
<dbReference type="AlphaFoldDB" id="A0A6N2KL42"/>
<organism evidence="2">
    <name type="scientific">Salix viminalis</name>
    <name type="common">Common osier</name>
    <name type="synonym">Basket willow</name>
    <dbReference type="NCBI Taxonomy" id="40686"/>
    <lineage>
        <taxon>Eukaryota</taxon>
        <taxon>Viridiplantae</taxon>
        <taxon>Streptophyta</taxon>
        <taxon>Embryophyta</taxon>
        <taxon>Tracheophyta</taxon>
        <taxon>Spermatophyta</taxon>
        <taxon>Magnoliopsida</taxon>
        <taxon>eudicotyledons</taxon>
        <taxon>Gunneridae</taxon>
        <taxon>Pentapetalae</taxon>
        <taxon>rosids</taxon>
        <taxon>fabids</taxon>
        <taxon>Malpighiales</taxon>
        <taxon>Salicaceae</taxon>
        <taxon>Saliceae</taxon>
        <taxon>Salix</taxon>
    </lineage>
</organism>
<evidence type="ECO:0000313" key="2">
    <source>
        <dbReference type="EMBL" id="VFU29260.1"/>
    </source>
</evidence>
<evidence type="ECO:0000256" key="1">
    <source>
        <dbReference type="SAM" id="MobiDB-lite"/>
    </source>
</evidence>
<feature type="region of interest" description="Disordered" evidence="1">
    <location>
        <begin position="28"/>
        <end position="49"/>
    </location>
</feature>